<dbReference type="InterPro" id="IPR003593">
    <property type="entry name" value="AAA+_ATPase"/>
</dbReference>
<feature type="transmembrane region" description="Helical" evidence="4">
    <location>
        <begin position="39"/>
        <end position="58"/>
    </location>
</feature>
<evidence type="ECO:0000259" key="5">
    <source>
        <dbReference type="SMART" id="SM00382"/>
    </source>
</evidence>
<dbReference type="Pfam" id="PF00005">
    <property type="entry name" value="ABC_tran"/>
    <property type="match status" value="1"/>
</dbReference>
<dbReference type="PaxDb" id="2903-EOD24446"/>
<dbReference type="PROSITE" id="PS00211">
    <property type="entry name" value="ABC_TRANSPORTER_1"/>
    <property type="match status" value="1"/>
</dbReference>
<evidence type="ECO:0000256" key="3">
    <source>
        <dbReference type="SAM" id="MobiDB-lite"/>
    </source>
</evidence>
<dbReference type="GO" id="GO:0016887">
    <property type="term" value="F:ATP hydrolysis activity"/>
    <property type="evidence" value="ECO:0007669"/>
    <property type="project" value="InterPro"/>
</dbReference>
<dbReference type="HOGENOM" id="CLU_393537_0_0_1"/>
<dbReference type="eggNOG" id="ENOG502S443">
    <property type="taxonomic scope" value="Eukaryota"/>
</dbReference>
<proteinExistence type="predicted"/>
<sequence>MTPGLLAHTVSFLSCDFAVAFLPASYFRCRFRSSDGERLAITAPLCVAVGAFALSLFADHCGTWLRLLAVAAAQAASIAILWPWRWRLVGGLLGLSAAALTKAHESEHTLAGGCALAVAAAAIAAAPAAASLAAMALERPAAASASIAAVAVCASHGSAVWRAVRHLLLVEEVGLAHASARRVLGADSLETHLSTLALTTLHCQLALGQLGVTYVKAAQQRKNRRPRSRGCLLLLAGGGESLAATARSDLTLDAHADALKESVHTIFSLAERKLFSLPKMALLPSVLLRHPRLALAGLPIILGLDAAKSALHAALTDAFEEHRKAEKRADSRLARVAAQLTAAGSLELARERWGEVALQAQAEERCKHVINALRNWIGWLYWQDVLHPSIEVGIAWLLEAQLASVRRNSVELVALHAAVAEAQAAARVRCSFGDEHGGDTSATVRVRCEFTRGASRVVVGSGGESVELRPSVYALFGPNGSGKSSLLALLSSCARGGALPAGLALAGECDVTQRLYCPLSCQPVRWLAPSAHRNTSLAPLAARAAALLTELHFWSRRDDGAAAGGGTEGGEGRREEEESLAAELMAEHEDYCGALSGGQRAKLELVRSVLLRPVCPRLLLLDEFFAPLSAWSKALVAGRLRAACPDSVVVVVYHPDSMPEAGEGEAADALCDLAGGAFFDAFMEVRDGKLLPPKPCQAAARIDSEAQAK</sequence>
<dbReference type="PANTHER" id="PTHR24220">
    <property type="entry name" value="IMPORT ATP-BINDING PROTEIN"/>
    <property type="match status" value="1"/>
</dbReference>
<feature type="transmembrane region" description="Helical" evidence="4">
    <location>
        <begin position="64"/>
        <end position="84"/>
    </location>
</feature>
<keyword evidence="2" id="KW-0067">ATP-binding</keyword>
<dbReference type="RefSeq" id="XP_005776875.1">
    <property type="nucleotide sequence ID" value="XM_005776818.1"/>
</dbReference>
<keyword evidence="4" id="KW-1133">Transmembrane helix</keyword>
<keyword evidence="4" id="KW-0812">Transmembrane</keyword>
<keyword evidence="4" id="KW-0472">Membrane</keyword>
<keyword evidence="1" id="KW-0547">Nucleotide-binding</keyword>
<dbReference type="GO" id="GO:0022857">
    <property type="term" value="F:transmembrane transporter activity"/>
    <property type="evidence" value="ECO:0007669"/>
    <property type="project" value="TreeGrafter"/>
</dbReference>
<evidence type="ECO:0000256" key="1">
    <source>
        <dbReference type="ARBA" id="ARBA00022741"/>
    </source>
</evidence>
<organism evidence="6 7">
    <name type="scientific">Emiliania huxleyi (strain CCMP1516)</name>
    <dbReference type="NCBI Taxonomy" id="280463"/>
    <lineage>
        <taxon>Eukaryota</taxon>
        <taxon>Haptista</taxon>
        <taxon>Haptophyta</taxon>
        <taxon>Prymnesiophyceae</taxon>
        <taxon>Isochrysidales</taxon>
        <taxon>Noelaerhabdaceae</taxon>
        <taxon>Emiliania</taxon>
    </lineage>
</organism>
<dbReference type="KEGG" id="ehx:EMIHUDRAFT_469316"/>
<dbReference type="Gene3D" id="3.40.50.300">
    <property type="entry name" value="P-loop containing nucleotide triphosphate hydrolases"/>
    <property type="match status" value="1"/>
</dbReference>
<dbReference type="InterPro" id="IPR015854">
    <property type="entry name" value="ABC_transpr_LolD-like"/>
</dbReference>
<dbReference type="InterPro" id="IPR017871">
    <property type="entry name" value="ABC_transporter-like_CS"/>
</dbReference>
<feature type="transmembrane region" description="Helical" evidence="4">
    <location>
        <begin position="6"/>
        <end position="27"/>
    </location>
</feature>
<keyword evidence="7" id="KW-1185">Reference proteome</keyword>
<feature type="domain" description="AAA+ ATPase" evidence="5">
    <location>
        <begin position="469"/>
        <end position="692"/>
    </location>
</feature>
<dbReference type="InterPro" id="IPR027417">
    <property type="entry name" value="P-loop_NTPase"/>
</dbReference>
<dbReference type="Proteomes" id="UP000013827">
    <property type="component" value="Unassembled WGS sequence"/>
</dbReference>
<protein>
    <recommendedName>
        <fullName evidence="5">AAA+ ATPase domain-containing protein</fullName>
    </recommendedName>
</protein>
<reference evidence="7" key="1">
    <citation type="journal article" date="2013" name="Nature">
        <title>Pan genome of the phytoplankton Emiliania underpins its global distribution.</title>
        <authorList>
            <person name="Read B.A."/>
            <person name="Kegel J."/>
            <person name="Klute M.J."/>
            <person name="Kuo A."/>
            <person name="Lefebvre S.C."/>
            <person name="Maumus F."/>
            <person name="Mayer C."/>
            <person name="Miller J."/>
            <person name="Monier A."/>
            <person name="Salamov A."/>
            <person name="Young J."/>
            <person name="Aguilar M."/>
            <person name="Claverie J.M."/>
            <person name="Frickenhaus S."/>
            <person name="Gonzalez K."/>
            <person name="Herman E.K."/>
            <person name="Lin Y.C."/>
            <person name="Napier J."/>
            <person name="Ogata H."/>
            <person name="Sarno A.F."/>
            <person name="Shmutz J."/>
            <person name="Schroeder D."/>
            <person name="de Vargas C."/>
            <person name="Verret F."/>
            <person name="von Dassow P."/>
            <person name="Valentin K."/>
            <person name="Van de Peer Y."/>
            <person name="Wheeler G."/>
            <person name="Dacks J.B."/>
            <person name="Delwiche C.F."/>
            <person name="Dyhrman S.T."/>
            <person name="Glockner G."/>
            <person name="John U."/>
            <person name="Richards T."/>
            <person name="Worden A.Z."/>
            <person name="Zhang X."/>
            <person name="Grigoriev I.V."/>
            <person name="Allen A.E."/>
            <person name="Bidle K."/>
            <person name="Borodovsky M."/>
            <person name="Bowler C."/>
            <person name="Brownlee C."/>
            <person name="Cock J.M."/>
            <person name="Elias M."/>
            <person name="Gladyshev V.N."/>
            <person name="Groth M."/>
            <person name="Guda C."/>
            <person name="Hadaegh A."/>
            <person name="Iglesias-Rodriguez M.D."/>
            <person name="Jenkins J."/>
            <person name="Jones B.M."/>
            <person name="Lawson T."/>
            <person name="Leese F."/>
            <person name="Lindquist E."/>
            <person name="Lobanov A."/>
            <person name="Lomsadze A."/>
            <person name="Malik S.B."/>
            <person name="Marsh M.E."/>
            <person name="Mackinder L."/>
            <person name="Mock T."/>
            <person name="Mueller-Roeber B."/>
            <person name="Pagarete A."/>
            <person name="Parker M."/>
            <person name="Probert I."/>
            <person name="Quesneville H."/>
            <person name="Raines C."/>
            <person name="Rensing S.A."/>
            <person name="Riano-Pachon D.M."/>
            <person name="Richier S."/>
            <person name="Rokitta S."/>
            <person name="Shiraiwa Y."/>
            <person name="Soanes D.M."/>
            <person name="van der Giezen M."/>
            <person name="Wahlund T.M."/>
            <person name="Williams B."/>
            <person name="Wilson W."/>
            <person name="Wolfe G."/>
            <person name="Wurch L.L."/>
        </authorList>
    </citation>
    <scope>NUCLEOTIDE SEQUENCE</scope>
</reference>
<evidence type="ECO:0000313" key="6">
    <source>
        <dbReference type="EnsemblProtists" id="EOD24446"/>
    </source>
</evidence>
<accession>A0A0D3JLR1</accession>
<evidence type="ECO:0000256" key="4">
    <source>
        <dbReference type="SAM" id="Phobius"/>
    </source>
</evidence>
<feature type="region of interest" description="Disordered" evidence="3">
    <location>
        <begin position="561"/>
        <end position="580"/>
    </location>
</feature>
<dbReference type="GeneID" id="17269992"/>
<dbReference type="AlphaFoldDB" id="A0A0D3JLR1"/>
<dbReference type="EnsemblProtists" id="EOD24446">
    <property type="protein sequence ID" value="EOD24446"/>
    <property type="gene ID" value="EMIHUDRAFT_469316"/>
</dbReference>
<evidence type="ECO:0000313" key="7">
    <source>
        <dbReference type="Proteomes" id="UP000013827"/>
    </source>
</evidence>
<reference evidence="6" key="2">
    <citation type="submission" date="2024-10" db="UniProtKB">
        <authorList>
            <consortium name="EnsemblProtists"/>
        </authorList>
    </citation>
    <scope>IDENTIFICATION</scope>
</reference>
<dbReference type="SUPFAM" id="SSF52540">
    <property type="entry name" value="P-loop containing nucleoside triphosphate hydrolases"/>
    <property type="match status" value="1"/>
</dbReference>
<dbReference type="GO" id="GO:0005524">
    <property type="term" value="F:ATP binding"/>
    <property type="evidence" value="ECO:0007669"/>
    <property type="project" value="UniProtKB-KW"/>
</dbReference>
<evidence type="ECO:0000256" key="2">
    <source>
        <dbReference type="ARBA" id="ARBA00022840"/>
    </source>
</evidence>
<dbReference type="CDD" id="cd00267">
    <property type="entry name" value="ABC_ATPase"/>
    <property type="match status" value="1"/>
</dbReference>
<name>A0A0D3JLR1_EMIH1</name>
<feature type="transmembrane region" description="Helical" evidence="4">
    <location>
        <begin position="110"/>
        <end position="137"/>
    </location>
</feature>
<dbReference type="SMART" id="SM00382">
    <property type="entry name" value="AAA"/>
    <property type="match status" value="1"/>
</dbReference>
<dbReference type="PANTHER" id="PTHR24220:SF684">
    <property type="entry name" value="FE(3+) IONS IMPORT ATP-BINDING PROTEIN FBPC"/>
    <property type="match status" value="1"/>
</dbReference>
<dbReference type="GO" id="GO:0005886">
    <property type="term" value="C:plasma membrane"/>
    <property type="evidence" value="ECO:0007669"/>
    <property type="project" value="TreeGrafter"/>
</dbReference>
<dbReference type="InterPro" id="IPR003439">
    <property type="entry name" value="ABC_transporter-like_ATP-bd"/>
</dbReference>